<feature type="compositionally biased region" description="Low complexity" evidence="5">
    <location>
        <begin position="480"/>
        <end position="503"/>
    </location>
</feature>
<evidence type="ECO:0000256" key="2">
    <source>
        <dbReference type="ARBA" id="ARBA00023161"/>
    </source>
</evidence>
<organism evidence="6 7">
    <name type="scientific">Trichogramma brassicae</name>
    <dbReference type="NCBI Taxonomy" id="86971"/>
    <lineage>
        <taxon>Eukaryota</taxon>
        <taxon>Metazoa</taxon>
        <taxon>Ecdysozoa</taxon>
        <taxon>Arthropoda</taxon>
        <taxon>Hexapoda</taxon>
        <taxon>Insecta</taxon>
        <taxon>Pterygota</taxon>
        <taxon>Neoptera</taxon>
        <taxon>Endopterygota</taxon>
        <taxon>Hymenoptera</taxon>
        <taxon>Apocrita</taxon>
        <taxon>Proctotrupomorpha</taxon>
        <taxon>Chalcidoidea</taxon>
        <taxon>Trichogrammatidae</taxon>
        <taxon>Trichogramma</taxon>
    </lineage>
</organism>
<name>A0A6H5I5E4_9HYME</name>
<dbReference type="GO" id="GO:0000184">
    <property type="term" value="P:nuclear-transcribed mRNA catabolic process, nonsense-mediated decay"/>
    <property type="evidence" value="ECO:0007669"/>
    <property type="project" value="UniProtKB-UniRule"/>
</dbReference>
<gene>
    <name evidence="6" type="ORF">TBRA_LOCUS5021</name>
</gene>
<dbReference type="EMBL" id="CADCXV010000699">
    <property type="protein sequence ID" value="CAB0033101.1"/>
    <property type="molecule type" value="Genomic_DNA"/>
</dbReference>
<dbReference type="OrthoDB" id="63589at2759"/>
<dbReference type="PANTHER" id="PTHR13091">
    <property type="entry name" value="AMPLIFIED IN BREAST CANCER 2-RELATED"/>
    <property type="match status" value="1"/>
</dbReference>
<dbReference type="InterPro" id="IPR019354">
    <property type="entry name" value="SMG8-like"/>
</dbReference>
<proteinExistence type="inferred from homology"/>
<evidence type="ECO:0000256" key="3">
    <source>
        <dbReference type="ARBA" id="ARBA00029509"/>
    </source>
</evidence>
<dbReference type="Pfam" id="PF10220">
    <property type="entry name" value="Smg8_Smg9"/>
    <property type="match status" value="1"/>
</dbReference>
<comment type="function">
    <text evidence="4">Involved in nonsense-mediated decay (NMD) of mRNAs containing premature stop codons.</text>
</comment>
<keyword evidence="2 4" id="KW-0866">Nonsense-mediated mRNA decay</keyword>
<feature type="region of interest" description="Disordered" evidence="5">
    <location>
        <begin position="463"/>
        <end position="504"/>
    </location>
</feature>
<evidence type="ECO:0000313" key="6">
    <source>
        <dbReference type="EMBL" id="CAB0033101.1"/>
    </source>
</evidence>
<comment type="similarity">
    <text evidence="1 4">Belongs to the SMG8 family.</text>
</comment>
<evidence type="ECO:0000313" key="7">
    <source>
        <dbReference type="Proteomes" id="UP000479190"/>
    </source>
</evidence>
<dbReference type="AlphaFoldDB" id="A0A6H5I5E4"/>
<feature type="compositionally biased region" description="Basic residues" evidence="5">
    <location>
        <begin position="333"/>
        <end position="345"/>
    </location>
</feature>
<evidence type="ECO:0000256" key="4">
    <source>
        <dbReference type="RuleBase" id="RU367133"/>
    </source>
</evidence>
<feature type="region of interest" description="Disordered" evidence="5">
    <location>
        <begin position="286"/>
        <end position="354"/>
    </location>
</feature>
<sequence>MPRPPRFIVPHEYDASLLPFLDENVVVVSIFGKSTYKAKSDKSKMVNSILVPAINEHPTIDNEAMTPTLAGFFEVAGLVHDFFVHGRSKEVKNLEDLLNTDVKFSRSRCSKIMPRACAAYQEGLPQHYTRSFHEQKLAQAMAVFEMQARGPLYDEFAKRLQEECDKHWRTGRQMCQVLSLTGNPCTNPLHKGGSEGAGGGEPLEGRDDYDDLKTLEHCSGVRYVCACNCGATQGSREDPFNVKQANHDYFQMLGLQCGCHQLESHKFPIFQPSTPTYRAAQLFDTSKRKDSLRSEGAAPTPQQGPTQVFSLGVPDEVTAYGSGGQSPPAQSDHHHHHHHHHHHRDHHQDEDRHSRSYINDKLPLSLTINGDSESKVVIAVTEADPETKDKSLNRQPSTTEYLPGMLHTESPAGLLPQFSSWSLVCLGSSSIYSHNIGVQHQQGMLPNSAFLLPWDVTVRLEHQQQTQKETTRNLWQASPATNNVANENSTSSTSSSNANVNNNGGVGNNFQQLNFYPKGAKNTRSINPVTGKRKRGRDLVVKIFIGIEYECPRGHRFMMATPDKVLKATGIGTIKDNGNKVTSGDMPLYFPCPCRQQKPLIAQLMRIHVVTPKAPVHVTLNPKVQTGPQPSPIFVTGCEEPMKLSQSAYWILRLPYPLLIHIDNNYLLFVIR</sequence>
<reference evidence="6 7" key="1">
    <citation type="submission" date="2020-02" db="EMBL/GenBank/DDBJ databases">
        <authorList>
            <person name="Ferguson B K."/>
        </authorList>
    </citation>
    <scope>NUCLEOTIDE SEQUENCE [LARGE SCALE GENOMIC DNA]</scope>
</reference>
<dbReference type="Proteomes" id="UP000479190">
    <property type="component" value="Unassembled WGS sequence"/>
</dbReference>
<dbReference type="PANTHER" id="PTHR13091:SF0">
    <property type="entry name" value="NONSENSE-MEDIATED MRNA DECAY FACTOR SMG8"/>
    <property type="match status" value="1"/>
</dbReference>
<feature type="compositionally biased region" description="Polar residues" evidence="5">
    <location>
        <begin position="300"/>
        <end position="309"/>
    </location>
</feature>
<evidence type="ECO:0000256" key="5">
    <source>
        <dbReference type="SAM" id="MobiDB-lite"/>
    </source>
</evidence>
<protein>
    <recommendedName>
        <fullName evidence="3 4">Nonsense-mediated mRNA decay factor SMG8</fullName>
    </recommendedName>
</protein>
<accession>A0A6H5I5E4</accession>
<feature type="compositionally biased region" description="Polar residues" evidence="5">
    <location>
        <begin position="463"/>
        <end position="479"/>
    </location>
</feature>
<keyword evidence="7" id="KW-1185">Reference proteome</keyword>
<evidence type="ECO:0000256" key="1">
    <source>
        <dbReference type="ARBA" id="ARBA00006443"/>
    </source>
</evidence>